<keyword evidence="3" id="KW-1185">Reference proteome</keyword>
<evidence type="ECO:0000313" key="2">
    <source>
        <dbReference type="EMBL" id="SHL18332.1"/>
    </source>
</evidence>
<gene>
    <name evidence="2" type="ORF">SAMN05444266_102345</name>
</gene>
<dbReference type="InterPro" id="IPR036291">
    <property type="entry name" value="NAD(P)-bd_dom_sf"/>
</dbReference>
<accession>A0A1M6YJT1</accession>
<dbReference type="InterPro" id="IPR051606">
    <property type="entry name" value="Polyketide_Oxido-like"/>
</dbReference>
<dbReference type="PANTHER" id="PTHR43355:SF2">
    <property type="entry name" value="FLAVIN REDUCTASE (NADPH)"/>
    <property type="match status" value="1"/>
</dbReference>
<dbReference type="PANTHER" id="PTHR43355">
    <property type="entry name" value="FLAVIN REDUCTASE (NADPH)"/>
    <property type="match status" value="1"/>
</dbReference>
<dbReference type="Pfam" id="PF13460">
    <property type="entry name" value="NAD_binding_10"/>
    <property type="match status" value="1"/>
</dbReference>
<dbReference type="InterPro" id="IPR016040">
    <property type="entry name" value="NAD(P)-bd_dom"/>
</dbReference>
<dbReference type="EMBL" id="FRBL01000002">
    <property type="protein sequence ID" value="SHL18332.1"/>
    <property type="molecule type" value="Genomic_DNA"/>
</dbReference>
<dbReference type="AlphaFoldDB" id="A0A1M6YJT1"/>
<dbReference type="GO" id="GO:0016646">
    <property type="term" value="F:oxidoreductase activity, acting on the CH-NH group of donors, NAD or NADP as acceptor"/>
    <property type="evidence" value="ECO:0007669"/>
    <property type="project" value="TreeGrafter"/>
</dbReference>
<evidence type="ECO:0000259" key="1">
    <source>
        <dbReference type="Pfam" id="PF13460"/>
    </source>
</evidence>
<dbReference type="Proteomes" id="UP000184420">
    <property type="component" value="Unassembled WGS sequence"/>
</dbReference>
<dbReference type="SUPFAM" id="SSF51735">
    <property type="entry name" value="NAD(P)-binding Rossmann-fold domains"/>
    <property type="match status" value="1"/>
</dbReference>
<evidence type="ECO:0000313" key="3">
    <source>
        <dbReference type="Proteomes" id="UP000184420"/>
    </source>
</evidence>
<dbReference type="Gene3D" id="3.40.50.720">
    <property type="entry name" value="NAD(P)-binding Rossmann-like Domain"/>
    <property type="match status" value="1"/>
</dbReference>
<name>A0A1M6YJT1_9BACT</name>
<reference evidence="2 3" key="1">
    <citation type="submission" date="2016-11" db="EMBL/GenBank/DDBJ databases">
        <authorList>
            <person name="Jaros S."/>
            <person name="Januszkiewicz K."/>
            <person name="Wedrychowicz H."/>
        </authorList>
    </citation>
    <scope>NUCLEOTIDE SEQUENCE [LARGE SCALE GENOMIC DNA]</scope>
    <source>
        <strain evidence="2 3">DSM 27406</strain>
    </source>
</reference>
<feature type="domain" description="NAD(P)-binding" evidence="1">
    <location>
        <begin position="7"/>
        <end position="194"/>
    </location>
</feature>
<dbReference type="CDD" id="cd05244">
    <property type="entry name" value="BVR-B_like_SDR_a"/>
    <property type="match status" value="1"/>
</dbReference>
<dbReference type="RefSeq" id="WP_073079090.1">
    <property type="nucleotide sequence ID" value="NZ_FRBL01000002.1"/>
</dbReference>
<organism evidence="2 3">
    <name type="scientific">Chitinophaga jiangningensis</name>
    <dbReference type="NCBI Taxonomy" id="1419482"/>
    <lineage>
        <taxon>Bacteria</taxon>
        <taxon>Pseudomonadati</taxon>
        <taxon>Bacteroidota</taxon>
        <taxon>Chitinophagia</taxon>
        <taxon>Chitinophagales</taxon>
        <taxon>Chitinophagaceae</taxon>
        <taxon>Chitinophaga</taxon>
    </lineage>
</organism>
<protein>
    <recommendedName>
        <fullName evidence="1">NAD(P)-binding domain-containing protein</fullName>
    </recommendedName>
</protein>
<dbReference type="OrthoDB" id="9785372at2"/>
<sequence>MKVAIIGASGFIGHEILNEALNRGHEVTAIVRNPGKITVSNEKLTVKQADVTDANAVAAAVAGTDAVISAYKAVDTDTYVQATKATIAGLKQAGIKRFILVSGAASLEVAPGHLLLDSPHFPAEWKPIAEATRAGLLVLKQENDLDWTALSPAAMIEPGPRTGKFRLGGTTLVTDEAGHSKISVADYAVALIDELETPKHVKQQFTLAY</sequence>
<proteinExistence type="predicted"/>
<dbReference type="STRING" id="1419482.SAMN05444266_102345"/>